<dbReference type="RefSeq" id="WP_220210972.1">
    <property type="nucleotide sequence ID" value="NZ_BNJK01000002.1"/>
</dbReference>
<dbReference type="AlphaFoldDB" id="A0A8J3N6L6"/>
<keyword evidence="2" id="KW-1185">Reference proteome</keyword>
<gene>
    <name evidence="1" type="ORF">KSF_105250</name>
</gene>
<accession>A0A8J3N6L6</accession>
<evidence type="ECO:0000313" key="1">
    <source>
        <dbReference type="EMBL" id="GHP00478.1"/>
    </source>
</evidence>
<sequence>MSLHFPSSPSSSPEAIWAIAFNELGQRIRHAFVRPESYQRALAYVRGLMGMVERKKWLASS</sequence>
<proteinExistence type="predicted"/>
<dbReference type="EMBL" id="BNJK01000002">
    <property type="protein sequence ID" value="GHP00478.1"/>
    <property type="molecule type" value="Genomic_DNA"/>
</dbReference>
<name>A0A8J3N6L6_9CHLR</name>
<protein>
    <submittedName>
        <fullName evidence="1">Uncharacterized protein</fullName>
    </submittedName>
</protein>
<dbReference type="Proteomes" id="UP000597444">
    <property type="component" value="Unassembled WGS sequence"/>
</dbReference>
<comment type="caution">
    <text evidence="1">The sequence shown here is derived from an EMBL/GenBank/DDBJ whole genome shotgun (WGS) entry which is preliminary data.</text>
</comment>
<reference evidence="1" key="1">
    <citation type="submission" date="2020-10" db="EMBL/GenBank/DDBJ databases">
        <title>Taxonomic study of unclassified bacteria belonging to the class Ktedonobacteria.</title>
        <authorList>
            <person name="Yabe S."/>
            <person name="Wang C.M."/>
            <person name="Zheng Y."/>
            <person name="Sakai Y."/>
            <person name="Cavaletti L."/>
            <person name="Monciardini P."/>
            <person name="Donadio S."/>
        </authorList>
    </citation>
    <scope>NUCLEOTIDE SEQUENCE</scope>
    <source>
        <strain evidence="1">ID150040</strain>
    </source>
</reference>
<evidence type="ECO:0000313" key="2">
    <source>
        <dbReference type="Proteomes" id="UP000597444"/>
    </source>
</evidence>
<organism evidence="1 2">
    <name type="scientific">Reticulibacter mediterranei</name>
    <dbReference type="NCBI Taxonomy" id="2778369"/>
    <lineage>
        <taxon>Bacteria</taxon>
        <taxon>Bacillati</taxon>
        <taxon>Chloroflexota</taxon>
        <taxon>Ktedonobacteria</taxon>
        <taxon>Ktedonobacterales</taxon>
        <taxon>Reticulibacteraceae</taxon>
        <taxon>Reticulibacter</taxon>
    </lineage>
</organism>